<dbReference type="SUPFAM" id="SSF53098">
    <property type="entry name" value="Ribonuclease H-like"/>
    <property type="match status" value="1"/>
</dbReference>
<dbReference type="InterPro" id="IPR012337">
    <property type="entry name" value="RNaseH-like_sf"/>
</dbReference>
<dbReference type="AlphaFoldDB" id="A0A803NJ90"/>
<dbReference type="Pfam" id="PF13456">
    <property type="entry name" value="RVT_3"/>
    <property type="match status" value="1"/>
</dbReference>
<evidence type="ECO:0000313" key="3">
    <source>
        <dbReference type="Proteomes" id="UP000596661"/>
    </source>
</evidence>
<dbReference type="Gene3D" id="3.30.420.10">
    <property type="entry name" value="Ribonuclease H-like superfamily/Ribonuclease H"/>
    <property type="match status" value="1"/>
</dbReference>
<dbReference type="PANTHER" id="PTHR47723:SF19">
    <property type="entry name" value="POLYNUCLEOTIDYL TRANSFERASE, RIBONUCLEASE H-LIKE SUPERFAMILY PROTEIN"/>
    <property type="match status" value="1"/>
</dbReference>
<dbReference type="Proteomes" id="UP000596661">
    <property type="component" value="Chromosome 1"/>
</dbReference>
<dbReference type="InterPro" id="IPR036397">
    <property type="entry name" value="RNaseH_sf"/>
</dbReference>
<dbReference type="GO" id="GO:0004523">
    <property type="term" value="F:RNA-DNA hybrid ribonuclease activity"/>
    <property type="evidence" value="ECO:0007669"/>
    <property type="project" value="InterPro"/>
</dbReference>
<protein>
    <recommendedName>
        <fullName evidence="1">RNase H type-1 domain-containing protein</fullName>
    </recommendedName>
</protein>
<dbReference type="PANTHER" id="PTHR47723">
    <property type="entry name" value="OS05G0353850 PROTEIN"/>
    <property type="match status" value="1"/>
</dbReference>
<reference evidence="2" key="2">
    <citation type="submission" date="2021-03" db="UniProtKB">
        <authorList>
            <consortium name="EnsemblPlants"/>
        </authorList>
    </citation>
    <scope>IDENTIFICATION</scope>
</reference>
<dbReference type="Gramene" id="evm.model.01.1977">
    <property type="protein sequence ID" value="cds.evm.model.01.1977"/>
    <property type="gene ID" value="evm.TU.01.1977"/>
</dbReference>
<dbReference type="EMBL" id="UZAU01000054">
    <property type="status" value="NOT_ANNOTATED_CDS"/>
    <property type="molecule type" value="Genomic_DNA"/>
</dbReference>
<dbReference type="CDD" id="cd06222">
    <property type="entry name" value="RNase_H_like"/>
    <property type="match status" value="1"/>
</dbReference>
<evidence type="ECO:0000259" key="1">
    <source>
        <dbReference type="Pfam" id="PF13456"/>
    </source>
</evidence>
<name>A0A803NJ90_CANSA</name>
<dbReference type="InterPro" id="IPR044730">
    <property type="entry name" value="RNase_H-like_dom_plant"/>
</dbReference>
<accession>A0A803NJ90</accession>
<evidence type="ECO:0000313" key="2">
    <source>
        <dbReference type="EnsemblPlants" id="cds.evm.model.01.1977"/>
    </source>
</evidence>
<sequence>MLVIVVTAEVGAFSRVISCSLPWRPPSWGSFSLSIDDAVTLSRGFASCGGVVHDEEGTVWVAWAIAAEGEFSVEVAELLALRVGLQWADSLGYIMSVSETDSVCVCNWVNSPSSIFLFRPIIIEIVSLLAAVGGGSCRTISRNANGVANTLAKFVTSSIGVNVWTDTYSKFISAPVTVDLVR</sequence>
<reference evidence="2" key="1">
    <citation type="submission" date="2018-11" db="EMBL/GenBank/DDBJ databases">
        <authorList>
            <person name="Grassa J C."/>
        </authorList>
    </citation>
    <scope>NUCLEOTIDE SEQUENCE [LARGE SCALE GENOMIC DNA]</scope>
</reference>
<dbReference type="InterPro" id="IPR002156">
    <property type="entry name" value="RNaseH_domain"/>
</dbReference>
<keyword evidence="3" id="KW-1185">Reference proteome</keyword>
<dbReference type="EnsemblPlants" id="evm.model.01.1977">
    <property type="protein sequence ID" value="cds.evm.model.01.1977"/>
    <property type="gene ID" value="evm.TU.01.1977"/>
</dbReference>
<proteinExistence type="predicted"/>
<feature type="domain" description="RNase H type-1" evidence="1">
    <location>
        <begin position="41"/>
        <end position="154"/>
    </location>
</feature>
<dbReference type="GO" id="GO:0003676">
    <property type="term" value="F:nucleic acid binding"/>
    <property type="evidence" value="ECO:0007669"/>
    <property type="project" value="InterPro"/>
</dbReference>
<organism evidence="2 3">
    <name type="scientific">Cannabis sativa</name>
    <name type="common">Hemp</name>
    <name type="synonym">Marijuana</name>
    <dbReference type="NCBI Taxonomy" id="3483"/>
    <lineage>
        <taxon>Eukaryota</taxon>
        <taxon>Viridiplantae</taxon>
        <taxon>Streptophyta</taxon>
        <taxon>Embryophyta</taxon>
        <taxon>Tracheophyta</taxon>
        <taxon>Spermatophyta</taxon>
        <taxon>Magnoliopsida</taxon>
        <taxon>eudicotyledons</taxon>
        <taxon>Gunneridae</taxon>
        <taxon>Pentapetalae</taxon>
        <taxon>rosids</taxon>
        <taxon>fabids</taxon>
        <taxon>Rosales</taxon>
        <taxon>Cannabaceae</taxon>
        <taxon>Cannabis</taxon>
    </lineage>
</organism>
<dbReference type="InterPro" id="IPR053151">
    <property type="entry name" value="RNase_H-like"/>
</dbReference>